<keyword evidence="5" id="KW-1133">Transmembrane helix</keyword>
<dbReference type="GO" id="GO:0003697">
    <property type="term" value="F:single-stranded DNA binding"/>
    <property type="evidence" value="ECO:0007669"/>
    <property type="project" value="TreeGrafter"/>
</dbReference>
<organism evidence="7 8">
    <name type="scientific">Mycena venus</name>
    <dbReference type="NCBI Taxonomy" id="2733690"/>
    <lineage>
        <taxon>Eukaryota</taxon>
        <taxon>Fungi</taxon>
        <taxon>Dikarya</taxon>
        <taxon>Basidiomycota</taxon>
        <taxon>Agaricomycotina</taxon>
        <taxon>Agaricomycetes</taxon>
        <taxon>Agaricomycetidae</taxon>
        <taxon>Agaricales</taxon>
        <taxon>Marasmiineae</taxon>
        <taxon>Mycenaceae</taxon>
        <taxon>Mycena</taxon>
    </lineage>
</organism>
<evidence type="ECO:0000256" key="3">
    <source>
        <dbReference type="ARBA" id="ARBA00023125"/>
    </source>
</evidence>
<evidence type="ECO:0000313" key="7">
    <source>
        <dbReference type="EMBL" id="KAF7347653.1"/>
    </source>
</evidence>
<dbReference type="PANTHER" id="PTHR22942:SF30">
    <property type="entry name" value="MEIOTIC RECOMBINATION PROTEIN DMC1_LIM15 HOMOLOG"/>
    <property type="match status" value="1"/>
</dbReference>
<feature type="region of interest" description="Disordered" evidence="4">
    <location>
        <begin position="287"/>
        <end position="378"/>
    </location>
</feature>
<dbReference type="GO" id="GO:0042148">
    <property type="term" value="P:DNA strand invasion"/>
    <property type="evidence" value="ECO:0007669"/>
    <property type="project" value="TreeGrafter"/>
</dbReference>
<gene>
    <name evidence="7" type="ORF">MVEN_01522300</name>
</gene>
<keyword evidence="2" id="KW-0067">ATP-binding</keyword>
<evidence type="ECO:0000256" key="4">
    <source>
        <dbReference type="SAM" id="MobiDB-lite"/>
    </source>
</evidence>
<dbReference type="SUPFAM" id="SSF47794">
    <property type="entry name" value="Rad51 N-terminal domain-like"/>
    <property type="match status" value="1"/>
</dbReference>
<dbReference type="GO" id="GO:0005524">
    <property type="term" value="F:ATP binding"/>
    <property type="evidence" value="ECO:0007669"/>
    <property type="project" value="UniProtKB-KW"/>
</dbReference>
<feature type="region of interest" description="Disordered" evidence="4">
    <location>
        <begin position="391"/>
        <end position="446"/>
    </location>
</feature>
<keyword evidence="3" id="KW-0238">DNA-binding</keyword>
<reference evidence="7" key="1">
    <citation type="submission" date="2020-05" db="EMBL/GenBank/DDBJ databases">
        <title>Mycena genomes resolve the evolution of fungal bioluminescence.</title>
        <authorList>
            <person name="Tsai I.J."/>
        </authorList>
    </citation>
    <scope>NUCLEOTIDE SEQUENCE</scope>
    <source>
        <strain evidence="7">CCC161011</strain>
    </source>
</reference>
<dbReference type="GO" id="GO:0140664">
    <property type="term" value="F:ATP-dependent DNA damage sensor activity"/>
    <property type="evidence" value="ECO:0007669"/>
    <property type="project" value="InterPro"/>
</dbReference>
<dbReference type="InterPro" id="IPR013632">
    <property type="entry name" value="Rad51_C"/>
</dbReference>
<evidence type="ECO:0000256" key="1">
    <source>
        <dbReference type="ARBA" id="ARBA00022741"/>
    </source>
</evidence>
<feature type="transmembrane region" description="Helical" evidence="5">
    <location>
        <begin position="147"/>
        <end position="167"/>
    </location>
</feature>
<dbReference type="GO" id="GO:0003690">
    <property type="term" value="F:double-stranded DNA binding"/>
    <property type="evidence" value="ECO:0007669"/>
    <property type="project" value="TreeGrafter"/>
</dbReference>
<keyword evidence="5" id="KW-0812">Transmembrane</keyword>
<evidence type="ECO:0000256" key="2">
    <source>
        <dbReference type="ARBA" id="ARBA00022840"/>
    </source>
</evidence>
<dbReference type="NCBIfam" id="NF003301">
    <property type="entry name" value="PRK04301.1"/>
    <property type="match status" value="1"/>
</dbReference>
<dbReference type="PANTHER" id="PTHR22942">
    <property type="entry name" value="RECA/RAD51/RADA DNA STRAND-PAIRING FAMILY MEMBER"/>
    <property type="match status" value="1"/>
</dbReference>
<dbReference type="GO" id="GO:0000794">
    <property type="term" value="C:condensed nuclear chromosome"/>
    <property type="evidence" value="ECO:0007669"/>
    <property type="project" value="TreeGrafter"/>
</dbReference>
<keyword evidence="8" id="KW-1185">Reference proteome</keyword>
<dbReference type="SMART" id="SM00382">
    <property type="entry name" value="AAA"/>
    <property type="match status" value="1"/>
</dbReference>
<feature type="transmembrane region" description="Helical" evidence="5">
    <location>
        <begin position="47"/>
        <end position="74"/>
    </location>
</feature>
<dbReference type="Proteomes" id="UP000620124">
    <property type="component" value="Unassembled WGS sequence"/>
</dbReference>
<feature type="region of interest" description="Disordered" evidence="4">
    <location>
        <begin position="190"/>
        <end position="211"/>
    </location>
</feature>
<name>A0A8H7CU94_9AGAR</name>
<dbReference type="InterPro" id="IPR027417">
    <property type="entry name" value="P-loop_NTPase"/>
</dbReference>
<dbReference type="GO" id="GO:0006312">
    <property type="term" value="P:mitotic recombination"/>
    <property type="evidence" value="ECO:0007669"/>
    <property type="project" value="TreeGrafter"/>
</dbReference>
<accession>A0A8H7CU94</accession>
<keyword evidence="1" id="KW-0547">Nucleotide-binding</keyword>
<dbReference type="AlphaFoldDB" id="A0A8H7CU94"/>
<dbReference type="Pfam" id="PF08423">
    <property type="entry name" value="Rad51"/>
    <property type="match status" value="1"/>
</dbReference>
<dbReference type="SUPFAM" id="SSF52540">
    <property type="entry name" value="P-loop containing nucleoside triphosphate hydrolases"/>
    <property type="match status" value="1"/>
</dbReference>
<keyword evidence="5" id="KW-0472">Membrane</keyword>
<evidence type="ECO:0000259" key="6">
    <source>
        <dbReference type="PROSITE" id="PS50162"/>
    </source>
</evidence>
<comment type="caution">
    <text evidence="7">The sequence shown here is derived from an EMBL/GenBank/DDBJ whole genome shotgun (WGS) entry which is preliminary data.</text>
</comment>
<dbReference type="InterPro" id="IPR010995">
    <property type="entry name" value="DNA_repair_Rad51/TF_NusA_a-hlx"/>
</dbReference>
<proteinExistence type="predicted"/>
<dbReference type="InterPro" id="IPR020588">
    <property type="entry name" value="RecA_ATP-bd"/>
</dbReference>
<dbReference type="GO" id="GO:0070192">
    <property type="term" value="P:chromosome organization involved in meiotic cell cycle"/>
    <property type="evidence" value="ECO:0007669"/>
    <property type="project" value="TreeGrafter"/>
</dbReference>
<dbReference type="PROSITE" id="PS50162">
    <property type="entry name" value="RECA_2"/>
    <property type="match status" value="1"/>
</dbReference>
<dbReference type="GO" id="GO:0000730">
    <property type="term" value="P:DNA recombinase assembly"/>
    <property type="evidence" value="ECO:0007669"/>
    <property type="project" value="TreeGrafter"/>
</dbReference>
<feature type="region of interest" description="Disordered" evidence="4">
    <location>
        <begin position="1"/>
        <end position="20"/>
    </location>
</feature>
<dbReference type="Gene3D" id="3.40.50.300">
    <property type="entry name" value="P-loop containing nucleotide triphosphate hydrolases"/>
    <property type="match status" value="1"/>
</dbReference>
<dbReference type="GO" id="GO:0000150">
    <property type="term" value="F:DNA strand exchange activity"/>
    <property type="evidence" value="ECO:0007669"/>
    <property type="project" value="TreeGrafter"/>
</dbReference>
<dbReference type="Gene3D" id="1.10.150.20">
    <property type="entry name" value="5' to 3' exonuclease, C-terminal subdomain"/>
    <property type="match status" value="1"/>
</dbReference>
<sequence length="761" mass="82861">MSLPAAPSNSSSVPSAAPTPGSARDIYLRIWLGLFSVGPRLVRAPVFIQPCIFLSGLCSAAAAALILSAPIILLKHLQLKLSSRYAKLLNALIYDSCLLYDTHDSLNNHRSINDDWYKQWPNIYDNNVYNCGWNNSGRKYFHGTTGLSYGCYSLALLGIVGGALFWFRRRSRYKNEFDGNFDPARVTSTRPISSDPEMIQNHTGGGTLPRMDLEDDEDDGMGGRLPHSTVGGGIITPFAYTPTAFGLWFDKISKPSCAQWFASAHVAVDTIMPYLSKLRLSVDIIPPAPPSSSGSSGNQYNPRSAKEREAGRSGTFAVANPSAEPSDSRPMSGGYNDQYQSYLRSGPQARRGSQSEYNDRASYPPLSPTVASSGAGGHGVVVHQDGGRLEPETVAEEQADEIPPTYDSLPNDERKYTAAMPPRRAPSTGSVAPSRAESPGPADEDATPYFDTVDELQQHSAAINTVSGVNMTTRRQLLKIKGMSEAKVEKIKEAAHKILGSSFATGVEVQDKRKKVIVISTGSKSVDGILGGGIMSQSISEVYGEFRTGKTQLAHTMSVVAQLPPDLGGASGKVAYIDTEGTFRPDRIKSIADRFWRRWANGSREYTLREHQMELINECSLRFAEDKDFRLLIVDSIMALFRTDYSGRGELSERQQKLAQARLSFMLSKLTKLSEEYNIAILLTNQVQSDPGATMTFVAGGALKPIGGHILSHASATRMFLRKGKSSTNILSLTAHPDVTAPTVPKAKRPYKLDEGGWADV</sequence>
<dbReference type="InterPro" id="IPR003593">
    <property type="entry name" value="AAA+_ATPase"/>
</dbReference>
<dbReference type="EMBL" id="JACAZI010000012">
    <property type="protein sequence ID" value="KAF7347653.1"/>
    <property type="molecule type" value="Genomic_DNA"/>
</dbReference>
<dbReference type="GO" id="GO:0007131">
    <property type="term" value="P:reciprocal meiotic recombination"/>
    <property type="evidence" value="ECO:0007669"/>
    <property type="project" value="TreeGrafter"/>
</dbReference>
<dbReference type="OrthoDB" id="10251254at2759"/>
<evidence type="ECO:0000313" key="8">
    <source>
        <dbReference type="Proteomes" id="UP000620124"/>
    </source>
</evidence>
<protein>
    <submittedName>
        <fullName evidence="7">RecA family ATPase</fullName>
    </submittedName>
</protein>
<evidence type="ECO:0000256" key="5">
    <source>
        <dbReference type="SAM" id="Phobius"/>
    </source>
</evidence>
<feature type="domain" description="RecA family profile 1" evidence="6">
    <location>
        <begin position="515"/>
        <end position="687"/>
    </location>
</feature>